<dbReference type="Pfam" id="PF14856">
    <property type="entry name" value="Hce2"/>
    <property type="match status" value="1"/>
</dbReference>
<feature type="domain" description="Ecp2 effector protein-like" evidence="2">
    <location>
        <begin position="36"/>
        <end position="142"/>
    </location>
</feature>
<evidence type="ECO:0000313" key="4">
    <source>
        <dbReference type="Proteomes" id="UP001056384"/>
    </source>
</evidence>
<dbReference type="OrthoDB" id="73875at2759"/>
<dbReference type="AlphaFoldDB" id="A0A9Q9AT42"/>
<accession>A0A9Q9AT42</accession>
<keyword evidence="4" id="KW-1185">Reference proteome</keyword>
<evidence type="ECO:0000256" key="1">
    <source>
        <dbReference type="SAM" id="SignalP"/>
    </source>
</evidence>
<name>A0A9Q9AT42_9PEZI</name>
<sequence length="159" mass="16292">MHFTPATALVAFVSVAAASPLAFPQNAGTGAGASNTCGVSSFVAVTGKSESPVLDDCYKMRDQASKSGPWKIDGAKTLATFGTCSFSAQPVTSGQHGYIGNSDIHDLVEDAIKRWQTSGQSSATAYRGTITKQVGSAGEMPCGSDGGVQVQISWTLGHS</sequence>
<dbReference type="InterPro" id="IPR029226">
    <property type="entry name" value="Ecp2-like"/>
</dbReference>
<protein>
    <submittedName>
        <fullName evidence="3">Ecp2 effector protein</fullName>
    </submittedName>
</protein>
<feature type="signal peptide" evidence="1">
    <location>
        <begin position="1"/>
        <end position="18"/>
    </location>
</feature>
<evidence type="ECO:0000259" key="2">
    <source>
        <dbReference type="Pfam" id="PF14856"/>
    </source>
</evidence>
<dbReference type="Proteomes" id="UP001056384">
    <property type="component" value="Chromosome 3"/>
</dbReference>
<reference evidence="3" key="1">
    <citation type="submission" date="2022-06" db="EMBL/GenBank/DDBJ databases">
        <title>Complete genome sequences of two strains of the flax pathogen Septoria linicola.</title>
        <authorList>
            <person name="Lapalu N."/>
            <person name="Simon A."/>
            <person name="Demenou B."/>
            <person name="Paumier D."/>
            <person name="Guillot M.-P."/>
            <person name="Gout L."/>
            <person name="Valade R."/>
        </authorList>
    </citation>
    <scope>NUCLEOTIDE SEQUENCE</scope>
    <source>
        <strain evidence="3">SE15195</strain>
    </source>
</reference>
<feature type="chain" id="PRO_5040138695" evidence="1">
    <location>
        <begin position="19"/>
        <end position="159"/>
    </location>
</feature>
<proteinExistence type="predicted"/>
<dbReference type="EMBL" id="CP099420">
    <property type="protein sequence ID" value="USW51522.1"/>
    <property type="molecule type" value="Genomic_DNA"/>
</dbReference>
<gene>
    <name evidence="3" type="ORF">Slin15195_G048410</name>
</gene>
<keyword evidence="1" id="KW-0732">Signal</keyword>
<evidence type="ECO:0000313" key="3">
    <source>
        <dbReference type="EMBL" id="USW51522.1"/>
    </source>
</evidence>
<organism evidence="3 4">
    <name type="scientific">Septoria linicola</name>
    <dbReference type="NCBI Taxonomy" id="215465"/>
    <lineage>
        <taxon>Eukaryota</taxon>
        <taxon>Fungi</taxon>
        <taxon>Dikarya</taxon>
        <taxon>Ascomycota</taxon>
        <taxon>Pezizomycotina</taxon>
        <taxon>Dothideomycetes</taxon>
        <taxon>Dothideomycetidae</taxon>
        <taxon>Mycosphaerellales</taxon>
        <taxon>Mycosphaerellaceae</taxon>
        <taxon>Septoria</taxon>
    </lineage>
</organism>